<proteinExistence type="predicted"/>
<evidence type="ECO:0000256" key="1">
    <source>
        <dbReference type="ARBA" id="ARBA00022603"/>
    </source>
</evidence>
<dbReference type="GO" id="GO:0008168">
    <property type="term" value="F:methyltransferase activity"/>
    <property type="evidence" value="ECO:0007669"/>
    <property type="project" value="UniProtKB-UniRule"/>
</dbReference>
<organism evidence="5 6">
    <name type="scientific">Methylorubrum extorquens (strain CM4 / NCIMB 13688)</name>
    <name type="common">Methylobacterium extorquens</name>
    <dbReference type="NCBI Taxonomy" id="440085"/>
    <lineage>
        <taxon>Bacteria</taxon>
        <taxon>Pseudomonadati</taxon>
        <taxon>Pseudomonadota</taxon>
        <taxon>Alphaproteobacteria</taxon>
        <taxon>Hyphomicrobiales</taxon>
        <taxon>Methylobacteriaceae</taxon>
        <taxon>Methylorubrum</taxon>
    </lineage>
</organism>
<dbReference type="InterPro" id="IPR036589">
    <property type="entry name" value="HCY_dom_sf"/>
</dbReference>
<dbReference type="Pfam" id="PF02574">
    <property type="entry name" value="S-methyl_trans"/>
    <property type="match status" value="1"/>
</dbReference>
<dbReference type="PANTHER" id="PTHR11103:SF18">
    <property type="entry name" value="SLR1189 PROTEIN"/>
    <property type="match status" value="1"/>
</dbReference>
<keyword evidence="3" id="KW-0862">Zinc</keyword>
<protein>
    <submittedName>
        <fullName evidence="5">Homocysteine S-methyltransferase</fullName>
    </submittedName>
</protein>
<comment type="cofactor">
    <cofactor evidence="3">
        <name>Zn(2+)</name>
        <dbReference type="ChEBI" id="CHEBI:29105"/>
    </cofactor>
</comment>
<dbReference type="AlphaFoldDB" id="B7L1F1"/>
<keyword evidence="3" id="KW-0479">Metal-binding</keyword>
<evidence type="ECO:0000259" key="4">
    <source>
        <dbReference type="PROSITE" id="PS50970"/>
    </source>
</evidence>
<reference evidence="6" key="1">
    <citation type="submission" date="2008-12" db="EMBL/GenBank/DDBJ databases">
        <title>Complete sequence of chromosome of Methylobacterium chloromethanicum CM4.</title>
        <authorList>
            <consortium name="US DOE Joint Genome Institute"/>
            <person name="Lucas S."/>
            <person name="Copeland A."/>
            <person name="Lapidus A."/>
            <person name="Glavina del Rio T."/>
            <person name="Dalin E."/>
            <person name="Tice H."/>
            <person name="Bruce D."/>
            <person name="Goodwin L."/>
            <person name="Pitluck S."/>
            <person name="Chertkov O."/>
            <person name="Brettin T."/>
            <person name="Detter J.C."/>
            <person name="Han C."/>
            <person name="Larimer F."/>
            <person name="Land M."/>
            <person name="Hauser L."/>
            <person name="Kyrpides N."/>
            <person name="Mikhailova N."/>
            <person name="Marx C."/>
            <person name="Richardson P."/>
        </authorList>
    </citation>
    <scope>NUCLEOTIDE SEQUENCE [LARGE SCALE GENOMIC DNA]</scope>
    <source>
        <strain evidence="6">CM4 / NCIMB 13688</strain>
    </source>
</reference>
<feature type="binding site" evidence="3">
    <location>
        <position position="296"/>
    </location>
    <ligand>
        <name>Zn(2+)</name>
        <dbReference type="ChEBI" id="CHEBI:29105"/>
    </ligand>
</feature>
<feature type="binding site" evidence="3">
    <location>
        <position position="297"/>
    </location>
    <ligand>
        <name>Zn(2+)</name>
        <dbReference type="ChEBI" id="CHEBI:29105"/>
    </ligand>
</feature>
<dbReference type="PROSITE" id="PS50970">
    <property type="entry name" value="HCY"/>
    <property type="match status" value="1"/>
</dbReference>
<reference evidence="5 6" key="2">
    <citation type="journal article" date="2012" name="J. Bacteriol.">
        <title>Complete genome sequences of six strains of the genus Methylobacterium.</title>
        <authorList>
            <person name="Marx C.J."/>
            <person name="Bringel F."/>
            <person name="Chistoserdova L."/>
            <person name="Moulin L."/>
            <person name="Farhan Ul Haque M."/>
            <person name="Fleischman D.E."/>
            <person name="Gruffaz C."/>
            <person name="Jourand P."/>
            <person name="Knief C."/>
            <person name="Lee M.C."/>
            <person name="Muller E.E."/>
            <person name="Nadalig T."/>
            <person name="Peyraud R."/>
            <person name="Roselli S."/>
            <person name="Russ L."/>
            <person name="Goodwin L.A."/>
            <person name="Ivanova N."/>
            <person name="Kyrpides N."/>
            <person name="Lajus A."/>
            <person name="Land M.L."/>
            <person name="Medigue C."/>
            <person name="Mikhailova N."/>
            <person name="Nolan M."/>
            <person name="Woyke T."/>
            <person name="Stolyar S."/>
            <person name="Vorholt J.A."/>
            <person name="Vuilleumier S."/>
        </authorList>
    </citation>
    <scope>NUCLEOTIDE SEQUENCE [LARGE SCALE GENOMIC DNA]</scope>
    <source>
        <strain evidence="6">CM4 / NCIMB 13688</strain>
    </source>
</reference>
<keyword evidence="2 3" id="KW-0808">Transferase</keyword>
<evidence type="ECO:0000256" key="3">
    <source>
        <dbReference type="PROSITE-ProRule" id="PRU00333"/>
    </source>
</evidence>
<dbReference type="InterPro" id="IPR003726">
    <property type="entry name" value="HCY_dom"/>
</dbReference>
<dbReference type="Gene3D" id="3.20.20.330">
    <property type="entry name" value="Homocysteine-binding-like domain"/>
    <property type="match status" value="1"/>
</dbReference>
<evidence type="ECO:0000313" key="5">
    <source>
        <dbReference type="EMBL" id="ACK81045.1"/>
    </source>
</evidence>
<gene>
    <name evidence="5" type="ordered locus">Mchl_0089</name>
</gene>
<dbReference type="PANTHER" id="PTHR11103">
    <property type="entry name" value="SLR1189 PROTEIN"/>
    <property type="match status" value="1"/>
</dbReference>
<evidence type="ECO:0000256" key="2">
    <source>
        <dbReference type="ARBA" id="ARBA00022679"/>
    </source>
</evidence>
<dbReference type="HOGENOM" id="CLU_062282_0_0_5"/>
<evidence type="ECO:0000313" key="6">
    <source>
        <dbReference type="Proteomes" id="UP000002385"/>
    </source>
</evidence>
<dbReference type="EMBL" id="CP001298">
    <property type="protein sequence ID" value="ACK81045.1"/>
    <property type="molecule type" value="Genomic_DNA"/>
</dbReference>
<dbReference type="KEGG" id="mch:Mchl_0089"/>
<sequence length="312" mass="33669">MPRYRTALPQLDGHVFLTDGGLETTLVFHEGLELTCFAAFPLVCTEEGRDKLTHYFQPYLDLAEERQLGFILDTPTWRANPDWGAQLGFTGQALTDVSRAAVTYLEGLRRRHAHSGLPIVLNGVIGPRGDGYKIETSLTAAEAATYHGPQIQAFRDTEADMVSAITMTSVEEAIGIAWAAQTAGMPVVISFTVETNGRLPSGQALGSAIEEADGTTGAYPAYYMINCAHPTHFKAVLVGNAPWLNRIRGLRANASAKSHAELDVASELDIGDPQELGLHYADLCARLRSLKILGGCCGTDRRHVAAICDACL</sequence>
<dbReference type="GO" id="GO:0032259">
    <property type="term" value="P:methylation"/>
    <property type="evidence" value="ECO:0007669"/>
    <property type="project" value="UniProtKB-KW"/>
</dbReference>
<name>B7L1F1_METC4</name>
<feature type="domain" description="Hcy-binding" evidence="4">
    <location>
        <begin position="4"/>
        <end position="311"/>
    </location>
</feature>
<keyword evidence="1 3" id="KW-0489">Methyltransferase</keyword>
<dbReference type="SUPFAM" id="SSF82282">
    <property type="entry name" value="Homocysteine S-methyltransferase"/>
    <property type="match status" value="1"/>
</dbReference>
<feature type="binding site" evidence="3">
    <location>
        <position position="227"/>
    </location>
    <ligand>
        <name>Zn(2+)</name>
        <dbReference type="ChEBI" id="CHEBI:29105"/>
    </ligand>
</feature>
<dbReference type="RefSeq" id="WP_012605259.1">
    <property type="nucleotide sequence ID" value="NC_011757.1"/>
</dbReference>
<dbReference type="GO" id="GO:0046872">
    <property type="term" value="F:metal ion binding"/>
    <property type="evidence" value="ECO:0007669"/>
    <property type="project" value="UniProtKB-KW"/>
</dbReference>
<accession>B7L1F1</accession>
<dbReference type="Proteomes" id="UP000002385">
    <property type="component" value="Chromosome"/>
</dbReference>